<dbReference type="InterPro" id="IPR022598">
    <property type="entry name" value="FcoT_ThioEstase"/>
</dbReference>
<comment type="caution">
    <text evidence="9">The sequence shown here is derived from an EMBL/GenBank/DDBJ whole genome shotgun (WGS) entry which is preliminary data.</text>
</comment>
<comment type="similarity">
    <text evidence="4">Belongs to the FcoT family.</text>
</comment>
<comment type="catalytic activity">
    <reaction evidence="8">
        <text>a (3R)-3-[(carboxymethyl)amino]fatty acid + holo-[ACP] + H(+) = a (2E)-enoyl-[ACP] + glycine + H2O</text>
        <dbReference type="Rhea" id="RHEA:74923"/>
        <dbReference type="Rhea" id="RHEA-COMP:9685"/>
        <dbReference type="Rhea" id="RHEA-COMP:9925"/>
        <dbReference type="ChEBI" id="CHEBI:15377"/>
        <dbReference type="ChEBI" id="CHEBI:15378"/>
        <dbReference type="ChEBI" id="CHEBI:57305"/>
        <dbReference type="ChEBI" id="CHEBI:64479"/>
        <dbReference type="ChEBI" id="CHEBI:78784"/>
        <dbReference type="ChEBI" id="CHEBI:193080"/>
        <dbReference type="EC" id="4.3.2.11"/>
    </reaction>
    <physiologicalReaction direction="right-to-left" evidence="8">
        <dbReference type="Rhea" id="RHEA:74925"/>
    </physiologicalReaction>
</comment>
<dbReference type="Pfam" id="PF10862">
    <property type="entry name" value="FcoT"/>
    <property type="match status" value="1"/>
</dbReference>
<evidence type="ECO:0000256" key="3">
    <source>
        <dbReference type="ARBA" id="ARBA00023239"/>
    </source>
</evidence>
<evidence type="ECO:0000256" key="8">
    <source>
        <dbReference type="ARBA" id="ARBA00048742"/>
    </source>
</evidence>
<dbReference type="RefSeq" id="WP_167967802.1">
    <property type="nucleotide sequence ID" value="NZ_BHZG01000186.1"/>
</dbReference>
<gene>
    <name evidence="9" type="ORF">HCN56_02645</name>
</gene>
<evidence type="ECO:0000256" key="4">
    <source>
        <dbReference type="ARBA" id="ARBA00035117"/>
    </source>
</evidence>
<evidence type="ECO:0000256" key="5">
    <source>
        <dbReference type="ARBA" id="ARBA00035127"/>
    </source>
</evidence>
<dbReference type="EMBL" id="JAAVJD010000008">
    <property type="protein sequence ID" value="NJQ04507.1"/>
    <property type="molecule type" value="Genomic_DNA"/>
</dbReference>
<dbReference type="AlphaFoldDB" id="A0A7X6CXR6"/>
<keyword evidence="2" id="KW-0443">Lipid metabolism</keyword>
<keyword evidence="3" id="KW-0456">Lyase</keyword>
<sequence>MTTAPLLPSGAAPAAGAAGHATDEALLARVLRVYRPDCRYLRTAEVEATEDGLARATCTFSIPAPFYIDDTGHFNAVEFNLCYNQMMYYAVAKAVKEGIMPPFAEWSMDDYWQRQLPAFLIVDFRSSFAKAMGSHRFHGEITFTRARRYSGGRDRRPMIVADTTCRYWDDDGGHCQGEVRLVVTDPPAPAGGEAP</sequence>
<dbReference type="InterPro" id="IPR043064">
    <property type="entry name" value="FcoT_ThioEstase_Rv0098-like_sf"/>
</dbReference>
<keyword evidence="10" id="KW-1185">Reference proteome</keyword>
<dbReference type="GO" id="GO:0016829">
    <property type="term" value="F:lyase activity"/>
    <property type="evidence" value="ECO:0007669"/>
    <property type="project" value="UniProtKB-KW"/>
</dbReference>
<accession>A0A7X6CXR6</accession>
<keyword evidence="1" id="KW-0276">Fatty acid metabolism</keyword>
<evidence type="ECO:0000256" key="7">
    <source>
        <dbReference type="ARBA" id="ARBA00035448"/>
    </source>
</evidence>
<evidence type="ECO:0000256" key="1">
    <source>
        <dbReference type="ARBA" id="ARBA00022832"/>
    </source>
</evidence>
<dbReference type="Gene3D" id="3.10.129.30">
    <property type="entry name" value="Rv0098, thioesterase-like hot dog domain"/>
    <property type="match status" value="1"/>
</dbReference>
<reference evidence="9 10" key="1">
    <citation type="submission" date="2020-03" db="EMBL/GenBank/DDBJ databases">
        <title>Draft genome of Streptomyces sp. ventii, isolated from the Axial Seamount in the Pacific Ocean, and resequencing of the two type strains Streptomyces lonarensis strain NCL 716 and Streptomyces bohaiensis strain 11A07.</title>
        <authorList>
            <person name="Loughran R.M."/>
            <person name="Pfannmuller K.M."/>
            <person name="Wasson B.J."/>
            <person name="Deadmond M.C."/>
            <person name="Paddock B.E."/>
            <person name="Koyack M.J."/>
            <person name="Gallegos D.A."/>
            <person name="Mitchell E.A."/>
            <person name="Ushijima B."/>
            <person name="Saw J.H."/>
            <person name="Mcphail K.L."/>
            <person name="Videau P."/>
        </authorList>
    </citation>
    <scope>NUCLEOTIDE SEQUENCE [LARGE SCALE GENOMIC DNA]</scope>
    <source>
        <strain evidence="9 10">NCL716</strain>
    </source>
</reference>
<dbReference type="EC" id="4.3.2.11" evidence="5"/>
<name>A0A7X6CXR6_9ACTN</name>
<protein>
    <recommendedName>
        <fullName evidence="6">(2E)-enoyl-[ACP] glycyltransferase</fullName>
        <ecNumber evidence="5">4.3.2.11</ecNumber>
    </recommendedName>
    <alternativeName>
        <fullName evidence="7">(2E)-unsaturated fatty acyl-[ACP] glycyltransferase</fullName>
    </alternativeName>
</protein>
<evidence type="ECO:0000256" key="6">
    <source>
        <dbReference type="ARBA" id="ARBA00035169"/>
    </source>
</evidence>
<evidence type="ECO:0000313" key="9">
    <source>
        <dbReference type="EMBL" id="NJQ04507.1"/>
    </source>
</evidence>
<dbReference type="GO" id="GO:0006631">
    <property type="term" value="P:fatty acid metabolic process"/>
    <property type="evidence" value="ECO:0007669"/>
    <property type="project" value="UniProtKB-KW"/>
</dbReference>
<proteinExistence type="inferred from homology"/>
<evidence type="ECO:0000256" key="2">
    <source>
        <dbReference type="ARBA" id="ARBA00023098"/>
    </source>
</evidence>
<evidence type="ECO:0000313" key="10">
    <source>
        <dbReference type="Proteomes" id="UP000578686"/>
    </source>
</evidence>
<dbReference type="Proteomes" id="UP000578686">
    <property type="component" value="Unassembled WGS sequence"/>
</dbReference>
<organism evidence="9 10">
    <name type="scientific">Streptomyces lonarensis</name>
    <dbReference type="NCBI Taxonomy" id="700599"/>
    <lineage>
        <taxon>Bacteria</taxon>
        <taxon>Bacillati</taxon>
        <taxon>Actinomycetota</taxon>
        <taxon>Actinomycetes</taxon>
        <taxon>Kitasatosporales</taxon>
        <taxon>Streptomycetaceae</taxon>
        <taxon>Streptomyces</taxon>
    </lineage>
</organism>